<dbReference type="Pfam" id="PF00582">
    <property type="entry name" value="Usp"/>
    <property type="match status" value="1"/>
</dbReference>
<keyword evidence="3" id="KW-0963">Cytoplasm</keyword>
<feature type="domain" description="UspA" evidence="5">
    <location>
        <begin position="152"/>
        <end position="300"/>
    </location>
</feature>
<comment type="caution">
    <text evidence="6">The sequence shown here is derived from an EMBL/GenBank/DDBJ whole genome shotgun (WGS) entry which is preliminary data.</text>
</comment>
<dbReference type="STRING" id="455.Ljam_0022"/>
<dbReference type="OrthoDB" id="239260at2"/>
<proteinExistence type="inferred from homology"/>
<evidence type="ECO:0000313" key="6">
    <source>
        <dbReference type="EMBL" id="KTD13232.1"/>
    </source>
</evidence>
<dbReference type="PATRIC" id="fig|455.5.peg.24"/>
<dbReference type="PANTHER" id="PTHR47892">
    <property type="entry name" value="UNIVERSAL STRESS PROTEIN E"/>
    <property type="match status" value="1"/>
</dbReference>
<dbReference type="PANTHER" id="PTHR47892:SF1">
    <property type="entry name" value="UNIVERSAL STRESS PROTEIN E"/>
    <property type="match status" value="1"/>
</dbReference>
<dbReference type="GO" id="GO:0005737">
    <property type="term" value="C:cytoplasm"/>
    <property type="evidence" value="ECO:0007669"/>
    <property type="project" value="UniProtKB-SubCell"/>
</dbReference>
<dbReference type="Gene3D" id="3.40.50.12370">
    <property type="match status" value="1"/>
</dbReference>
<dbReference type="EMBL" id="LNYG01000001">
    <property type="protein sequence ID" value="KTD13232.1"/>
    <property type="molecule type" value="Genomic_DNA"/>
</dbReference>
<dbReference type="SUPFAM" id="SSF52402">
    <property type="entry name" value="Adenine nucleotide alpha hydrolases-like"/>
    <property type="match status" value="2"/>
</dbReference>
<dbReference type="CDD" id="cd23660">
    <property type="entry name" value="USP-E_repeat2"/>
    <property type="match status" value="1"/>
</dbReference>
<dbReference type="Proteomes" id="UP000054715">
    <property type="component" value="Unassembled WGS sequence"/>
</dbReference>
<organism evidence="6 7">
    <name type="scientific">Legionella jamestowniensis</name>
    <dbReference type="NCBI Taxonomy" id="455"/>
    <lineage>
        <taxon>Bacteria</taxon>
        <taxon>Pseudomonadati</taxon>
        <taxon>Pseudomonadota</taxon>
        <taxon>Gammaproteobacteria</taxon>
        <taxon>Legionellales</taxon>
        <taxon>Legionellaceae</taxon>
        <taxon>Legionella</taxon>
    </lineage>
</organism>
<evidence type="ECO:0000259" key="5">
    <source>
        <dbReference type="Pfam" id="PF00582"/>
    </source>
</evidence>
<gene>
    <name evidence="6" type="ORF">Ljam_0022</name>
</gene>
<reference evidence="6 7" key="1">
    <citation type="submission" date="2015-11" db="EMBL/GenBank/DDBJ databases">
        <title>Genomic analysis of 38 Legionella species identifies large and diverse effector repertoires.</title>
        <authorList>
            <person name="Burstein D."/>
            <person name="Amaro F."/>
            <person name="Zusman T."/>
            <person name="Lifshitz Z."/>
            <person name="Cohen O."/>
            <person name="Gilbert J.A."/>
            <person name="Pupko T."/>
            <person name="Shuman H.A."/>
            <person name="Segal G."/>
        </authorList>
    </citation>
    <scope>NUCLEOTIDE SEQUENCE [LARGE SCALE GENOMIC DNA]</scope>
    <source>
        <strain evidence="6 7">JA-26-G1-E2</strain>
    </source>
</reference>
<evidence type="ECO:0000256" key="4">
    <source>
        <dbReference type="ARBA" id="ARBA00037131"/>
    </source>
</evidence>
<name>A0A0W0UZC9_9GAMM</name>
<comment type="similarity">
    <text evidence="2">Belongs to the universal stress protein A family.</text>
</comment>
<protein>
    <recommendedName>
        <fullName evidence="5">UspA domain-containing protein</fullName>
    </recommendedName>
</protein>
<comment type="function">
    <text evidence="4">Required for resistance to DNA-damaging agents.</text>
</comment>
<sequence length="312" mass="35399">MHRFHNILFVSHGVNEETEALQLAIKLAHENQAQFHILISCPPFPDTLSEYKTIYEQSLIDKINKFIQLAKSNLGFSKKDVPIHVEVDSGDTPGVRIIRHVLKNSHDLLIKEAETSESMKGFKALDMELLRKCPCALFLHRPLKNSLQDIRVAVAIDPKDEEPAAHDLSLRLLQVSHSLNVLYQGNLHIVSCWEFALENYLRDKVWLRVSNAEIDKMVMEEKQSHETLLRKLIKQSQIPREYQIEHLKGQPEDVIPTTIDHKNIDILVMGTVARTGIAGFIIGNTAENILQKIDCSLLALKPPGFVSPVNAY</sequence>
<evidence type="ECO:0000256" key="2">
    <source>
        <dbReference type="ARBA" id="ARBA00008791"/>
    </source>
</evidence>
<dbReference type="AlphaFoldDB" id="A0A0W0UZC9"/>
<dbReference type="InterPro" id="IPR006016">
    <property type="entry name" value="UspA"/>
</dbReference>
<dbReference type="RefSeq" id="WP_058448110.1">
    <property type="nucleotide sequence ID" value="NZ_CAAAJF010000003.1"/>
</dbReference>
<accession>A0A0W0UZC9</accession>
<evidence type="ECO:0000256" key="1">
    <source>
        <dbReference type="ARBA" id="ARBA00004496"/>
    </source>
</evidence>
<evidence type="ECO:0000256" key="3">
    <source>
        <dbReference type="ARBA" id="ARBA00022490"/>
    </source>
</evidence>
<comment type="subcellular location">
    <subcellularLocation>
        <location evidence="1">Cytoplasm</location>
    </subcellularLocation>
</comment>
<evidence type="ECO:0000313" key="7">
    <source>
        <dbReference type="Proteomes" id="UP000054715"/>
    </source>
</evidence>